<feature type="region of interest" description="Disordered" evidence="4">
    <location>
        <begin position="250"/>
        <end position="276"/>
    </location>
</feature>
<evidence type="ECO:0000256" key="1">
    <source>
        <dbReference type="ARBA" id="ARBA00008059"/>
    </source>
</evidence>
<dbReference type="InterPro" id="IPR003593">
    <property type="entry name" value="AAA+_ATPase"/>
</dbReference>
<evidence type="ECO:0000313" key="6">
    <source>
        <dbReference type="EMBL" id="XCG63843.1"/>
    </source>
</evidence>
<dbReference type="Pfam" id="PF01695">
    <property type="entry name" value="IstB_IS21"/>
    <property type="match status" value="1"/>
</dbReference>
<dbReference type="PANTHER" id="PTHR30050">
    <property type="entry name" value="CHROMOSOMAL REPLICATION INITIATOR PROTEIN DNAA"/>
    <property type="match status" value="1"/>
</dbReference>
<name>A0AAU8DR75_9ACTN</name>
<dbReference type="InterPro" id="IPR047661">
    <property type="entry name" value="IstB"/>
</dbReference>
<dbReference type="GO" id="GO:0005524">
    <property type="term" value="F:ATP binding"/>
    <property type="evidence" value="ECO:0007669"/>
    <property type="project" value="UniProtKB-KW"/>
</dbReference>
<dbReference type="RefSeq" id="WP_353649458.1">
    <property type="nucleotide sequence ID" value="NZ_CP159218.1"/>
</dbReference>
<comment type="similarity">
    <text evidence="1">Belongs to the IS21/IS1162 putative ATP-binding protein family.</text>
</comment>
<reference evidence="6" key="1">
    <citation type="submission" date="2024-05" db="EMBL/GenBank/DDBJ databases">
        <authorList>
            <person name="Cai S.Y."/>
            <person name="Jin L.M."/>
            <person name="Li H.R."/>
        </authorList>
    </citation>
    <scope>NUCLEOTIDE SEQUENCE</scope>
    <source>
        <strain evidence="6">A5-74</strain>
    </source>
</reference>
<dbReference type="SMART" id="SM00382">
    <property type="entry name" value="AAA"/>
    <property type="match status" value="1"/>
</dbReference>
<gene>
    <name evidence="6" type="primary">istB</name>
    <name evidence="6" type="ORF">ABLG96_00365</name>
</gene>
<accession>A0AAU8DR75</accession>
<organism evidence="6">
    <name type="scientific">Nakamurella sp. A5-74</name>
    <dbReference type="NCBI Taxonomy" id="3158264"/>
    <lineage>
        <taxon>Bacteria</taxon>
        <taxon>Bacillati</taxon>
        <taxon>Actinomycetota</taxon>
        <taxon>Actinomycetes</taxon>
        <taxon>Nakamurellales</taxon>
        <taxon>Nakamurellaceae</taxon>
        <taxon>Nakamurella</taxon>
    </lineage>
</organism>
<sequence>MTATSEASRYQQLRDHLTYLRLADAAAALPTVLDGAKDGQHSITATLEHLLRIEVEATETRRLTGRLRFANLPTQATLEDFDYDAQPGVDPELIRDLASNRYLESGTNILLIGPPGVGKTMLAVGLARKVAEAGHRTYFTNAADLTARCHRAAIEGRWATTMRFYAGPAALVIDELGYLPLPAEAASSLFQVVNQRYLKSSIIMTTNRPVTEWGQVLGDNTVAAALLDRLLHRSVVIDITGDSYRLRDHQARTDNLRRTVQPPSATIPRSPDGQFR</sequence>
<proteinExistence type="inferred from homology"/>
<dbReference type="InterPro" id="IPR028350">
    <property type="entry name" value="DNAC/IstB-like"/>
</dbReference>
<dbReference type="CDD" id="cd00009">
    <property type="entry name" value="AAA"/>
    <property type="match status" value="1"/>
</dbReference>
<evidence type="ECO:0000259" key="5">
    <source>
        <dbReference type="SMART" id="SM00382"/>
    </source>
</evidence>
<dbReference type="Gene3D" id="3.40.50.300">
    <property type="entry name" value="P-loop containing nucleotide triphosphate hydrolases"/>
    <property type="match status" value="1"/>
</dbReference>
<dbReference type="PIRSF" id="PIRSF003073">
    <property type="entry name" value="DNAC_TnpB_IstB"/>
    <property type="match status" value="1"/>
</dbReference>
<keyword evidence="3" id="KW-0067">ATP-binding</keyword>
<keyword evidence="2" id="KW-0547">Nucleotide-binding</keyword>
<evidence type="ECO:0000256" key="2">
    <source>
        <dbReference type="ARBA" id="ARBA00022741"/>
    </source>
</evidence>
<dbReference type="SUPFAM" id="SSF52540">
    <property type="entry name" value="P-loop containing nucleoside triphosphate hydrolases"/>
    <property type="match status" value="1"/>
</dbReference>
<dbReference type="InterPro" id="IPR002611">
    <property type="entry name" value="IstB_ATP-bd"/>
</dbReference>
<protein>
    <submittedName>
        <fullName evidence="6">IS21-like element helper ATPase IstB</fullName>
    </submittedName>
</protein>
<dbReference type="AlphaFoldDB" id="A0AAU8DR75"/>
<dbReference type="PANTHER" id="PTHR30050:SF4">
    <property type="entry name" value="ATP-BINDING PROTEIN RV3427C IN INSERTION SEQUENCE-RELATED"/>
    <property type="match status" value="1"/>
</dbReference>
<dbReference type="InterPro" id="IPR027417">
    <property type="entry name" value="P-loop_NTPase"/>
</dbReference>
<dbReference type="EMBL" id="CP159218">
    <property type="protein sequence ID" value="XCG63843.1"/>
    <property type="molecule type" value="Genomic_DNA"/>
</dbReference>
<dbReference type="GO" id="GO:0006260">
    <property type="term" value="P:DNA replication"/>
    <property type="evidence" value="ECO:0007669"/>
    <property type="project" value="TreeGrafter"/>
</dbReference>
<dbReference type="NCBIfam" id="NF038214">
    <property type="entry name" value="IS21_help_AAA"/>
    <property type="match status" value="1"/>
</dbReference>
<evidence type="ECO:0000256" key="3">
    <source>
        <dbReference type="ARBA" id="ARBA00022840"/>
    </source>
</evidence>
<evidence type="ECO:0000256" key="4">
    <source>
        <dbReference type="SAM" id="MobiDB-lite"/>
    </source>
</evidence>
<feature type="domain" description="AAA+ ATPase" evidence="5">
    <location>
        <begin position="105"/>
        <end position="240"/>
    </location>
</feature>